<comment type="subcellular location">
    <subcellularLocation>
        <location evidence="1">Cell membrane</location>
        <topology evidence="1">Multi-pass membrane protein</topology>
    </subcellularLocation>
</comment>
<name>A0ABN1DX09_SACER</name>
<keyword evidence="7 12" id="KW-0479">Metal-binding</keyword>
<feature type="transmembrane region" description="Helical" evidence="12">
    <location>
        <begin position="91"/>
        <end position="115"/>
    </location>
</feature>
<evidence type="ECO:0000313" key="13">
    <source>
        <dbReference type="EMBL" id="GAA0554472.1"/>
    </source>
</evidence>
<evidence type="ECO:0000256" key="9">
    <source>
        <dbReference type="ARBA" id="ARBA00022989"/>
    </source>
</evidence>
<gene>
    <name evidence="13" type="ORF">GCM10009533_60520</name>
</gene>
<dbReference type="EMBL" id="BAAAGS010000064">
    <property type="protein sequence ID" value="GAA0554472.1"/>
    <property type="molecule type" value="Genomic_DNA"/>
</dbReference>
<feature type="transmembrane region" description="Helical" evidence="12">
    <location>
        <begin position="53"/>
        <end position="71"/>
    </location>
</feature>
<dbReference type="InterPro" id="IPR002585">
    <property type="entry name" value="Cyt-d_ubiquinol_oxidase_su_1"/>
</dbReference>
<dbReference type="RefSeq" id="WP_009949267.1">
    <property type="nucleotide sequence ID" value="NZ_BAAAGS010000064.1"/>
</dbReference>
<keyword evidence="14" id="KW-1185">Reference proteome</keyword>
<comment type="similarity">
    <text evidence="2 12">Belongs to the cytochrome ubiquinol oxidase subunit 1 family.</text>
</comment>
<keyword evidence="8 12" id="KW-0249">Electron transport</keyword>
<evidence type="ECO:0000313" key="14">
    <source>
        <dbReference type="Proteomes" id="UP001500729"/>
    </source>
</evidence>
<evidence type="ECO:0000256" key="10">
    <source>
        <dbReference type="ARBA" id="ARBA00023004"/>
    </source>
</evidence>
<evidence type="ECO:0000256" key="3">
    <source>
        <dbReference type="ARBA" id="ARBA00022448"/>
    </source>
</evidence>
<evidence type="ECO:0000256" key="12">
    <source>
        <dbReference type="PIRNR" id="PIRNR006446"/>
    </source>
</evidence>
<keyword evidence="6 12" id="KW-0812">Transmembrane</keyword>
<evidence type="ECO:0000256" key="2">
    <source>
        <dbReference type="ARBA" id="ARBA00009819"/>
    </source>
</evidence>
<keyword evidence="3 12" id="KW-0813">Transport</keyword>
<dbReference type="Pfam" id="PF01654">
    <property type="entry name" value="Cyt_bd_oxida_I"/>
    <property type="match status" value="1"/>
</dbReference>
<keyword evidence="10 12" id="KW-0408">Iron</keyword>
<sequence>MDLLDIARWQFGITTVYHFLMVPLTIGLSILVAGMQTAWYRTGDRRYLKMTKFWGKLMLINFAMGVVTGIVQEFQFGMSWSAYSRFVGDVFGAPLAMEGLVAFFVESTFLGLWIFGWDRLSKGVHLACAWAFSLATVASAYFILAANSWMQHPVGIVFTDGRPRLDSIWAVLTNNTVLAAFPHTVFGCFAVAGAFLVGISAWQIWKHHRDTVGKNPGLERRTEEQNEDRKVWHGSLRLGAWVGVIAFAGLAISGDLQAKLMFEQQPMKMASAEALCHTEQPAGFSIFAIGDVGQSNCEDVKSLTVPYLLSYLANGDLHSEVRGVQQLIGEYQAAYGSHYPDDPRLGPYAGKPVDYVPNLPVTYWGFRFMIGFGAVAAAGAVVVLWLTRKGRYPKWRWWTPLAVLSIATPYLGNSFGWIFTEMGRQPFVVAPNPNPSGVDGVFMYTATAVSSGVTPGEMLTSLIGLTSIYGVLAVVEIFLIVRYVRGGIAGVLPPEPPEGKKESDEALSFAY</sequence>
<comment type="caution">
    <text evidence="13">The sequence shown here is derived from an EMBL/GenBank/DDBJ whole genome shotgun (WGS) entry which is preliminary data.</text>
</comment>
<feature type="transmembrane region" description="Helical" evidence="12">
    <location>
        <begin position="127"/>
        <end position="150"/>
    </location>
</feature>
<feature type="transmembrane region" description="Helical" evidence="12">
    <location>
        <begin position="184"/>
        <end position="205"/>
    </location>
</feature>
<feature type="transmembrane region" description="Helical" evidence="12">
    <location>
        <begin position="398"/>
        <end position="419"/>
    </location>
</feature>
<dbReference type="PANTHER" id="PTHR30365:SF15">
    <property type="entry name" value="CYTOCHROME BD UBIQUINOL OXIDASE SUBUNIT 1"/>
    <property type="match status" value="1"/>
</dbReference>
<keyword evidence="4 12" id="KW-1003">Cell membrane</keyword>
<protein>
    <submittedName>
        <fullName evidence="13">Cytochrome ubiquinol oxidase subunit I</fullName>
    </submittedName>
</protein>
<dbReference type="Proteomes" id="UP001500729">
    <property type="component" value="Unassembled WGS sequence"/>
</dbReference>
<keyword evidence="9 12" id="KW-1133">Transmembrane helix</keyword>
<evidence type="ECO:0000256" key="6">
    <source>
        <dbReference type="ARBA" id="ARBA00022692"/>
    </source>
</evidence>
<evidence type="ECO:0000256" key="4">
    <source>
        <dbReference type="ARBA" id="ARBA00022475"/>
    </source>
</evidence>
<proteinExistence type="inferred from homology"/>
<accession>A0ABN1DX09</accession>
<keyword evidence="5 12" id="KW-0349">Heme</keyword>
<feature type="transmembrane region" description="Helical" evidence="12">
    <location>
        <begin position="364"/>
        <end position="386"/>
    </location>
</feature>
<evidence type="ECO:0000256" key="11">
    <source>
        <dbReference type="ARBA" id="ARBA00023136"/>
    </source>
</evidence>
<keyword evidence="11 12" id="KW-0472">Membrane</keyword>
<dbReference type="PANTHER" id="PTHR30365">
    <property type="entry name" value="CYTOCHROME D UBIQUINOL OXIDASE"/>
    <property type="match status" value="1"/>
</dbReference>
<feature type="transmembrane region" description="Helical" evidence="12">
    <location>
        <begin position="238"/>
        <end position="258"/>
    </location>
</feature>
<evidence type="ECO:0000256" key="8">
    <source>
        <dbReference type="ARBA" id="ARBA00022982"/>
    </source>
</evidence>
<evidence type="ECO:0000256" key="7">
    <source>
        <dbReference type="ARBA" id="ARBA00022723"/>
    </source>
</evidence>
<reference evidence="14" key="1">
    <citation type="journal article" date="2019" name="Int. J. Syst. Evol. Microbiol.">
        <title>The Global Catalogue of Microorganisms (GCM) 10K type strain sequencing project: providing services to taxonomists for standard genome sequencing and annotation.</title>
        <authorList>
            <consortium name="The Broad Institute Genomics Platform"/>
            <consortium name="The Broad Institute Genome Sequencing Center for Infectious Disease"/>
            <person name="Wu L."/>
            <person name="Ma J."/>
        </authorList>
    </citation>
    <scope>NUCLEOTIDE SEQUENCE [LARGE SCALE GENOMIC DNA]</scope>
    <source>
        <strain evidence="14">JCM 10303</strain>
    </source>
</reference>
<evidence type="ECO:0000256" key="5">
    <source>
        <dbReference type="ARBA" id="ARBA00022617"/>
    </source>
</evidence>
<organism evidence="13 14">
    <name type="scientific">Saccharopolyspora erythraea</name>
    <name type="common">Streptomyces erythraeus</name>
    <dbReference type="NCBI Taxonomy" id="1836"/>
    <lineage>
        <taxon>Bacteria</taxon>
        <taxon>Bacillati</taxon>
        <taxon>Actinomycetota</taxon>
        <taxon>Actinomycetes</taxon>
        <taxon>Pseudonocardiales</taxon>
        <taxon>Pseudonocardiaceae</taxon>
        <taxon>Saccharopolyspora</taxon>
    </lineage>
</organism>
<feature type="transmembrane region" description="Helical" evidence="12">
    <location>
        <begin position="459"/>
        <end position="481"/>
    </location>
</feature>
<feature type="transmembrane region" description="Helical" evidence="12">
    <location>
        <begin position="20"/>
        <end position="41"/>
    </location>
</feature>
<dbReference type="PIRSF" id="PIRSF006446">
    <property type="entry name" value="Cyt_quinol_oxidase_1"/>
    <property type="match status" value="1"/>
</dbReference>
<evidence type="ECO:0000256" key="1">
    <source>
        <dbReference type="ARBA" id="ARBA00004651"/>
    </source>
</evidence>